<reference evidence="1" key="1">
    <citation type="submission" date="2020-04" db="EMBL/GenBank/DDBJ databases">
        <authorList>
            <person name="Chiriac C."/>
            <person name="Salcher M."/>
            <person name="Ghai R."/>
            <person name="Kavagutti S V."/>
        </authorList>
    </citation>
    <scope>NUCLEOTIDE SEQUENCE</scope>
</reference>
<gene>
    <name evidence="1" type="ORF">UFOVP447_3</name>
</gene>
<organism evidence="1">
    <name type="scientific">uncultured Caudovirales phage</name>
    <dbReference type="NCBI Taxonomy" id="2100421"/>
    <lineage>
        <taxon>Viruses</taxon>
        <taxon>Duplodnaviria</taxon>
        <taxon>Heunggongvirae</taxon>
        <taxon>Uroviricota</taxon>
        <taxon>Caudoviricetes</taxon>
        <taxon>Peduoviridae</taxon>
        <taxon>Maltschvirus</taxon>
        <taxon>Maltschvirus maltsch</taxon>
    </lineage>
</organism>
<dbReference type="EMBL" id="LR796423">
    <property type="protein sequence ID" value="CAB4142383.1"/>
    <property type="molecule type" value="Genomic_DNA"/>
</dbReference>
<accession>A0A6J5MAN3</accession>
<evidence type="ECO:0000313" key="1">
    <source>
        <dbReference type="EMBL" id="CAB4142383.1"/>
    </source>
</evidence>
<proteinExistence type="predicted"/>
<name>A0A6J5MAN3_9CAUD</name>
<protein>
    <submittedName>
        <fullName evidence="1">Uncharacterized protein</fullName>
    </submittedName>
</protein>
<sequence>MSEGPKESKGGVFAPADIPVIKRALQVYLTDCIRVADSERDPHPDLNKVASLLHRLGRIA</sequence>